<keyword evidence="12" id="KW-1185">Reference proteome</keyword>
<dbReference type="InterPro" id="IPR039421">
    <property type="entry name" value="Type_1_exporter"/>
</dbReference>
<keyword evidence="3 8" id="KW-0812">Transmembrane</keyword>
<dbReference type="SUPFAM" id="SSF90123">
    <property type="entry name" value="ABC transporter transmembrane region"/>
    <property type="match status" value="1"/>
</dbReference>
<gene>
    <name evidence="11" type="ORF">C12CBH8_18030</name>
</gene>
<name>A0A7I8D963_9FIRM</name>
<dbReference type="GO" id="GO:0140359">
    <property type="term" value="F:ABC-type transporter activity"/>
    <property type="evidence" value="ECO:0007669"/>
    <property type="project" value="InterPro"/>
</dbReference>
<evidence type="ECO:0000256" key="3">
    <source>
        <dbReference type="ARBA" id="ARBA00022692"/>
    </source>
</evidence>
<dbReference type="InterPro" id="IPR027417">
    <property type="entry name" value="P-loop_NTPase"/>
</dbReference>
<reference evidence="12" key="1">
    <citation type="submission" date="2020-07" db="EMBL/GenBank/DDBJ databases">
        <title>Complete genome sequencing of Clostridia bacterium strain 12CBH8.</title>
        <authorList>
            <person name="Sakamoto M."/>
            <person name="Murakami T."/>
            <person name="Mori H."/>
        </authorList>
    </citation>
    <scope>NUCLEOTIDE SEQUENCE [LARGE SCALE GENOMIC DNA]</scope>
    <source>
        <strain evidence="12">12CBH8</strain>
    </source>
</reference>
<dbReference type="InterPro" id="IPR003439">
    <property type="entry name" value="ABC_transporter-like_ATP-bd"/>
</dbReference>
<proteinExistence type="predicted"/>
<dbReference type="InterPro" id="IPR017871">
    <property type="entry name" value="ABC_transporter-like_CS"/>
</dbReference>
<dbReference type="PROSITE" id="PS50929">
    <property type="entry name" value="ABC_TM1F"/>
    <property type="match status" value="1"/>
</dbReference>
<dbReference type="PANTHER" id="PTHR24221:SF654">
    <property type="entry name" value="ATP-BINDING CASSETTE SUB-FAMILY B MEMBER 6"/>
    <property type="match status" value="1"/>
</dbReference>
<sequence>MQKNKNILQLLRKVFGLLQKKQKWGFVLVLLILAVSAVLNQFTPLAIGQLTDHILDQPGFSFGSILPFLLFILVVNVGNQLIQIVRRLIVEDTATRAEKTAREKAVHSLLSAPLSYFRQNMTGNIHGRLNRSLDGITKLVKLVFMDFAPSIATSIAAIVVIFSQLPTIIALLIVLVIPVGGLIVLRQISTQKGIRVQLLQTKSNMDGTMVELLNGIETIRVYDSVDFECQRFSSQSERLRAREMKHHRAMALYDGLKFLNEAVFHVLVIGASVLLASQGVISVGTILTAYLCFTQLTGPLRELHRILDELAENTVLANEYFRLVEIPQDFSYLPVSESTQVPSCNAIEIQGLSFSYPENPDRIILNDLSLSIRPGEFVGIAGPSGCGKSSLIKVLTKLEQASGSLTVGGKPLSDFTRSQLADLISIVPQSPFLISDTIYHNICYGCKRQVTLEEVIYAARQAHIHEDIEKLPGGYSFKVSEAGGNLSGGQRQRIAIARIFLQNPQILILDEATSALDNTSEKYIQAEIEKMQRQNGTTILSIAHRLTTLQNCDRILVFDQGQIVRQGKYQQLIDQPGIFQDMYKGILK</sequence>
<dbReference type="GO" id="GO:0016887">
    <property type="term" value="F:ATP hydrolysis activity"/>
    <property type="evidence" value="ECO:0007669"/>
    <property type="project" value="InterPro"/>
</dbReference>
<protein>
    <submittedName>
        <fullName evidence="11">ABC transporter</fullName>
    </submittedName>
</protein>
<feature type="transmembrane region" description="Helical" evidence="8">
    <location>
        <begin position="139"/>
        <end position="162"/>
    </location>
</feature>
<dbReference type="EMBL" id="AP023321">
    <property type="protein sequence ID" value="BCI61164.1"/>
    <property type="molecule type" value="Genomic_DNA"/>
</dbReference>
<evidence type="ECO:0000259" key="10">
    <source>
        <dbReference type="PROSITE" id="PS50929"/>
    </source>
</evidence>
<keyword evidence="7 8" id="KW-0472">Membrane</keyword>
<evidence type="ECO:0000256" key="2">
    <source>
        <dbReference type="ARBA" id="ARBA00022448"/>
    </source>
</evidence>
<dbReference type="AlphaFoldDB" id="A0A7I8D963"/>
<comment type="subcellular location">
    <subcellularLocation>
        <location evidence="1">Cell membrane</location>
        <topology evidence="1">Multi-pass membrane protein</topology>
    </subcellularLocation>
</comment>
<dbReference type="GO" id="GO:0005737">
    <property type="term" value="C:cytoplasm"/>
    <property type="evidence" value="ECO:0007669"/>
    <property type="project" value="UniProtKB-ARBA"/>
</dbReference>
<keyword evidence="4" id="KW-0547">Nucleotide-binding</keyword>
<evidence type="ECO:0000256" key="6">
    <source>
        <dbReference type="ARBA" id="ARBA00022989"/>
    </source>
</evidence>
<dbReference type="Gene3D" id="1.20.1560.10">
    <property type="entry name" value="ABC transporter type 1, transmembrane domain"/>
    <property type="match status" value="1"/>
</dbReference>
<feature type="transmembrane region" description="Helical" evidence="8">
    <location>
        <begin position="168"/>
        <end position="185"/>
    </location>
</feature>
<dbReference type="GO" id="GO:0005886">
    <property type="term" value="C:plasma membrane"/>
    <property type="evidence" value="ECO:0007669"/>
    <property type="project" value="UniProtKB-SubCell"/>
</dbReference>
<keyword evidence="6 8" id="KW-1133">Transmembrane helix</keyword>
<evidence type="ECO:0000256" key="1">
    <source>
        <dbReference type="ARBA" id="ARBA00004651"/>
    </source>
</evidence>
<dbReference type="RefSeq" id="WP_215533086.1">
    <property type="nucleotide sequence ID" value="NZ_AP023321.1"/>
</dbReference>
<keyword evidence="2" id="KW-0813">Transport</keyword>
<feature type="transmembrane region" description="Helical" evidence="8">
    <location>
        <begin position="59"/>
        <end position="78"/>
    </location>
</feature>
<dbReference type="PANTHER" id="PTHR24221">
    <property type="entry name" value="ATP-BINDING CASSETTE SUB-FAMILY B"/>
    <property type="match status" value="1"/>
</dbReference>
<evidence type="ECO:0000313" key="11">
    <source>
        <dbReference type="EMBL" id="BCI61164.1"/>
    </source>
</evidence>
<accession>A0A7I8D963</accession>
<dbReference type="InterPro" id="IPR036640">
    <property type="entry name" value="ABC1_TM_sf"/>
</dbReference>
<organism evidence="11 12">
    <name type="scientific">Solibaculum mannosilyticum</name>
    <dbReference type="NCBI Taxonomy" id="2780922"/>
    <lineage>
        <taxon>Bacteria</taxon>
        <taxon>Bacillati</taxon>
        <taxon>Bacillota</taxon>
        <taxon>Clostridia</taxon>
        <taxon>Eubacteriales</taxon>
        <taxon>Oscillospiraceae</taxon>
        <taxon>Solibaculum</taxon>
    </lineage>
</organism>
<dbReference type="SUPFAM" id="SSF52540">
    <property type="entry name" value="P-loop containing nucleoside triphosphate hydrolases"/>
    <property type="match status" value="1"/>
</dbReference>
<feature type="transmembrane region" description="Helical" evidence="8">
    <location>
        <begin position="262"/>
        <end position="291"/>
    </location>
</feature>
<feature type="transmembrane region" description="Helical" evidence="8">
    <location>
        <begin position="21"/>
        <end position="39"/>
    </location>
</feature>
<dbReference type="SMART" id="SM00382">
    <property type="entry name" value="AAA"/>
    <property type="match status" value="1"/>
</dbReference>
<dbReference type="PROSITE" id="PS00211">
    <property type="entry name" value="ABC_TRANSPORTER_1"/>
    <property type="match status" value="1"/>
</dbReference>
<dbReference type="CDD" id="cd07346">
    <property type="entry name" value="ABC_6TM_exporters"/>
    <property type="match status" value="1"/>
</dbReference>
<dbReference type="KEGG" id="sman:C12CBH8_18030"/>
<dbReference type="FunFam" id="3.40.50.300:FF:000604">
    <property type="entry name" value="ABC transporter B family member 28"/>
    <property type="match status" value="1"/>
</dbReference>
<evidence type="ECO:0000313" key="12">
    <source>
        <dbReference type="Proteomes" id="UP000593890"/>
    </source>
</evidence>
<keyword evidence="5" id="KW-0067">ATP-binding</keyword>
<dbReference type="GO" id="GO:0034040">
    <property type="term" value="F:ATPase-coupled lipid transmembrane transporter activity"/>
    <property type="evidence" value="ECO:0007669"/>
    <property type="project" value="TreeGrafter"/>
</dbReference>
<evidence type="ECO:0000256" key="8">
    <source>
        <dbReference type="SAM" id="Phobius"/>
    </source>
</evidence>
<dbReference type="Pfam" id="PF00664">
    <property type="entry name" value="ABC_membrane"/>
    <property type="match status" value="1"/>
</dbReference>
<evidence type="ECO:0000256" key="5">
    <source>
        <dbReference type="ARBA" id="ARBA00022840"/>
    </source>
</evidence>
<feature type="domain" description="ABC transmembrane type-1" evidence="10">
    <location>
        <begin position="27"/>
        <end position="312"/>
    </location>
</feature>
<dbReference type="GO" id="GO:0005524">
    <property type="term" value="F:ATP binding"/>
    <property type="evidence" value="ECO:0007669"/>
    <property type="project" value="UniProtKB-KW"/>
</dbReference>
<dbReference type="PROSITE" id="PS50893">
    <property type="entry name" value="ABC_TRANSPORTER_2"/>
    <property type="match status" value="1"/>
</dbReference>
<evidence type="ECO:0000256" key="7">
    <source>
        <dbReference type="ARBA" id="ARBA00023136"/>
    </source>
</evidence>
<evidence type="ECO:0000256" key="4">
    <source>
        <dbReference type="ARBA" id="ARBA00022741"/>
    </source>
</evidence>
<dbReference type="InterPro" id="IPR011527">
    <property type="entry name" value="ABC1_TM_dom"/>
</dbReference>
<dbReference type="Pfam" id="PF00005">
    <property type="entry name" value="ABC_tran"/>
    <property type="match status" value="1"/>
</dbReference>
<dbReference type="Gene3D" id="3.40.50.300">
    <property type="entry name" value="P-loop containing nucleotide triphosphate hydrolases"/>
    <property type="match status" value="1"/>
</dbReference>
<feature type="domain" description="ABC transporter" evidence="9">
    <location>
        <begin position="347"/>
        <end position="585"/>
    </location>
</feature>
<dbReference type="Proteomes" id="UP000593890">
    <property type="component" value="Chromosome"/>
</dbReference>
<evidence type="ECO:0000259" key="9">
    <source>
        <dbReference type="PROSITE" id="PS50893"/>
    </source>
</evidence>
<dbReference type="InterPro" id="IPR003593">
    <property type="entry name" value="AAA+_ATPase"/>
</dbReference>